<protein>
    <submittedName>
        <fullName evidence="5">Glycosyltransferase</fullName>
    </submittedName>
</protein>
<keyword evidence="3 5" id="KW-0808">Transferase</keyword>
<evidence type="ECO:0000259" key="4">
    <source>
        <dbReference type="Pfam" id="PF00535"/>
    </source>
</evidence>
<dbReference type="AlphaFoldDB" id="A0A4R5PMQ6"/>
<evidence type="ECO:0000256" key="2">
    <source>
        <dbReference type="ARBA" id="ARBA00022676"/>
    </source>
</evidence>
<reference evidence="5 6" key="1">
    <citation type="journal article" date="2013" name="Int. J. Syst. Evol. Microbiol.">
        <title>Hoeflea suaedae sp. nov., an endophytic bacterium isolated from the root of the halophyte Suaeda maritima.</title>
        <authorList>
            <person name="Chung E.J."/>
            <person name="Park J.A."/>
            <person name="Pramanik P."/>
            <person name="Bibi F."/>
            <person name="Jeon C.O."/>
            <person name="Chung Y.R."/>
        </authorList>
    </citation>
    <scope>NUCLEOTIDE SEQUENCE [LARGE SCALE GENOMIC DNA]</scope>
    <source>
        <strain evidence="5 6">YC6898</strain>
    </source>
</reference>
<proteinExistence type="inferred from homology"/>
<dbReference type="CDD" id="cd00761">
    <property type="entry name" value="Glyco_tranf_GTA_type"/>
    <property type="match status" value="1"/>
</dbReference>
<dbReference type="EMBL" id="SMSI01000001">
    <property type="protein sequence ID" value="TDH38292.1"/>
    <property type="molecule type" value="Genomic_DNA"/>
</dbReference>
<dbReference type="Pfam" id="PF00535">
    <property type="entry name" value="Glycos_transf_2"/>
    <property type="match status" value="1"/>
</dbReference>
<dbReference type="Gene3D" id="3.90.550.10">
    <property type="entry name" value="Spore Coat Polysaccharide Biosynthesis Protein SpsA, Chain A"/>
    <property type="match status" value="1"/>
</dbReference>
<dbReference type="Proteomes" id="UP000295131">
    <property type="component" value="Unassembled WGS sequence"/>
</dbReference>
<comment type="caution">
    <text evidence="5">The sequence shown here is derived from an EMBL/GenBank/DDBJ whole genome shotgun (WGS) entry which is preliminary data.</text>
</comment>
<dbReference type="PANTHER" id="PTHR43179">
    <property type="entry name" value="RHAMNOSYLTRANSFERASE WBBL"/>
    <property type="match status" value="1"/>
</dbReference>
<sequence>MNNRPDEAVSQPLDKSIAFRSERLDAPTVTHVITLPTFRRPVHLVETLESLARQKTDIRFAVIVMENDADGMEGAEAARAWFESAPVDGMVVVAHRRGNCHAYNAGWETALSEFENFTHIAVIDDDEIATPDWLALLSNTGMTTGADIIGAPQLPVFEDPQLAPLARHPVFTPPYGQTGQVPILYSSGNVMIARRVLETMPRPFLDPAFNFIGGGDSDFYRRCRAKGFSYGWCQEAPVMETVPARRGEFSWLNARSLRNGAISTIIDQRQNPGMSSRVRILAKSLALLATSPFRGLKLYAKTGSPVIALYHAQVAWGRLMAEFGKVNEQYRNPEAN</sequence>
<evidence type="ECO:0000313" key="6">
    <source>
        <dbReference type="Proteomes" id="UP000295131"/>
    </source>
</evidence>
<dbReference type="InterPro" id="IPR001173">
    <property type="entry name" value="Glyco_trans_2-like"/>
</dbReference>
<evidence type="ECO:0000256" key="1">
    <source>
        <dbReference type="ARBA" id="ARBA00006739"/>
    </source>
</evidence>
<dbReference type="GO" id="GO:0016757">
    <property type="term" value="F:glycosyltransferase activity"/>
    <property type="evidence" value="ECO:0007669"/>
    <property type="project" value="UniProtKB-KW"/>
</dbReference>
<dbReference type="PANTHER" id="PTHR43179:SF12">
    <property type="entry name" value="GALACTOFURANOSYLTRANSFERASE GLFT2"/>
    <property type="match status" value="1"/>
</dbReference>
<dbReference type="OrthoDB" id="6116224at2"/>
<accession>A0A4R5PMQ6</accession>
<name>A0A4R5PMQ6_9HYPH</name>
<comment type="similarity">
    <text evidence="1">Belongs to the glycosyltransferase 2 family.</text>
</comment>
<gene>
    <name evidence="5" type="ORF">E2A64_04010</name>
</gene>
<organism evidence="5 6">
    <name type="scientific">Pseudohoeflea suaedae</name>
    <dbReference type="NCBI Taxonomy" id="877384"/>
    <lineage>
        <taxon>Bacteria</taxon>
        <taxon>Pseudomonadati</taxon>
        <taxon>Pseudomonadota</taxon>
        <taxon>Alphaproteobacteria</taxon>
        <taxon>Hyphomicrobiales</taxon>
        <taxon>Rhizobiaceae</taxon>
        <taxon>Pseudohoeflea</taxon>
    </lineage>
</organism>
<feature type="domain" description="Glycosyltransferase 2-like" evidence="4">
    <location>
        <begin position="34"/>
        <end position="172"/>
    </location>
</feature>
<keyword evidence="6" id="KW-1185">Reference proteome</keyword>
<dbReference type="InterPro" id="IPR029044">
    <property type="entry name" value="Nucleotide-diphossugar_trans"/>
</dbReference>
<dbReference type="SUPFAM" id="SSF53448">
    <property type="entry name" value="Nucleotide-diphospho-sugar transferases"/>
    <property type="match status" value="1"/>
</dbReference>
<evidence type="ECO:0000313" key="5">
    <source>
        <dbReference type="EMBL" id="TDH38292.1"/>
    </source>
</evidence>
<keyword evidence="2" id="KW-0328">Glycosyltransferase</keyword>
<evidence type="ECO:0000256" key="3">
    <source>
        <dbReference type="ARBA" id="ARBA00022679"/>
    </source>
</evidence>